<evidence type="ECO:0000256" key="7">
    <source>
        <dbReference type="SAM" id="Phobius"/>
    </source>
</evidence>
<proteinExistence type="predicted"/>
<evidence type="ECO:0000259" key="8">
    <source>
        <dbReference type="PROSITE" id="PS51007"/>
    </source>
</evidence>
<evidence type="ECO:0000256" key="1">
    <source>
        <dbReference type="ARBA" id="ARBA00022448"/>
    </source>
</evidence>
<keyword evidence="1" id="KW-0813">Transport</keyword>
<name>A0A2K2HC75_9BACT</name>
<feature type="domain" description="Cytochrome c" evidence="8">
    <location>
        <begin position="85"/>
        <end position="163"/>
    </location>
</feature>
<evidence type="ECO:0000256" key="2">
    <source>
        <dbReference type="ARBA" id="ARBA00022617"/>
    </source>
</evidence>
<accession>A0A2K2HC75</accession>
<dbReference type="EMBL" id="PPFX01000008">
    <property type="protein sequence ID" value="PNU20853.1"/>
    <property type="molecule type" value="Genomic_DNA"/>
</dbReference>
<reference evidence="9 10" key="1">
    <citation type="journal article" date="2018" name="Genome Announc.">
        <title>Genome Sequence of Geothermobacter sp. HR-1 Iron Reducer from the Loihi Seamount.</title>
        <authorList>
            <person name="Smith H."/>
            <person name="Abuyen K."/>
            <person name="Tremblay J."/>
            <person name="Savalia P."/>
            <person name="Perez-Rodriguez I."/>
            <person name="Emerson D."/>
            <person name="Tully B."/>
            <person name="Amend J."/>
        </authorList>
    </citation>
    <scope>NUCLEOTIDE SEQUENCE [LARGE SCALE GENOMIC DNA]</scope>
    <source>
        <strain evidence="9 10">HR-1</strain>
    </source>
</reference>
<dbReference type="InterPro" id="IPR050597">
    <property type="entry name" value="Cytochrome_c_Oxidase_Subunit"/>
</dbReference>
<dbReference type="InterPro" id="IPR036909">
    <property type="entry name" value="Cyt_c-like_dom_sf"/>
</dbReference>
<organism evidence="9 10">
    <name type="scientific">Geothermobacter hydrogeniphilus</name>
    <dbReference type="NCBI Taxonomy" id="1969733"/>
    <lineage>
        <taxon>Bacteria</taxon>
        <taxon>Pseudomonadati</taxon>
        <taxon>Thermodesulfobacteriota</taxon>
        <taxon>Desulfuromonadia</taxon>
        <taxon>Desulfuromonadales</taxon>
        <taxon>Geothermobacteraceae</taxon>
        <taxon>Geothermobacter</taxon>
    </lineage>
</organism>
<keyword evidence="2 6" id="KW-0349">Heme</keyword>
<evidence type="ECO:0000256" key="6">
    <source>
        <dbReference type="PROSITE-ProRule" id="PRU00433"/>
    </source>
</evidence>
<dbReference type="Proteomes" id="UP000236340">
    <property type="component" value="Unassembled WGS sequence"/>
</dbReference>
<keyword evidence="7" id="KW-0472">Membrane</keyword>
<keyword evidence="5 6" id="KW-0408">Iron</keyword>
<evidence type="ECO:0000313" key="10">
    <source>
        <dbReference type="Proteomes" id="UP000236340"/>
    </source>
</evidence>
<sequence length="163" mass="17719">MSTSDHHQDEQHADGIVENHDQRPPLYFYILFYGLIIWGVIFSAYFLLSGWSSDAEFQAKMAAHQQLVTRSAPDTSASTTRPGQFSIEAGQKIFAGNCAMCHGPEGEGGIGPDLTAATYRYGRDATTVRETISKGRPNGMPAFGTQLSAEDLTNVVGFVLSLK</sequence>
<keyword evidence="4" id="KW-0249">Electron transport</keyword>
<dbReference type="RefSeq" id="WP_103114792.1">
    <property type="nucleotide sequence ID" value="NZ_PPFX01000008.1"/>
</dbReference>
<keyword evidence="3 6" id="KW-0479">Metal-binding</keyword>
<keyword evidence="7" id="KW-0812">Transmembrane</keyword>
<comment type="caution">
    <text evidence="9">The sequence shown here is derived from an EMBL/GenBank/DDBJ whole genome shotgun (WGS) entry which is preliminary data.</text>
</comment>
<feature type="transmembrane region" description="Helical" evidence="7">
    <location>
        <begin position="26"/>
        <end position="48"/>
    </location>
</feature>
<dbReference type="PANTHER" id="PTHR33751">
    <property type="entry name" value="CBB3-TYPE CYTOCHROME C OXIDASE SUBUNIT FIXP"/>
    <property type="match status" value="1"/>
</dbReference>
<protein>
    <submittedName>
        <fullName evidence="9">Cytochrome C</fullName>
    </submittedName>
</protein>
<dbReference type="OrthoDB" id="9811281at2"/>
<dbReference type="InterPro" id="IPR009056">
    <property type="entry name" value="Cyt_c-like_dom"/>
</dbReference>
<dbReference type="Gene3D" id="1.10.760.10">
    <property type="entry name" value="Cytochrome c-like domain"/>
    <property type="match status" value="1"/>
</dbReference>
<dbReference type="GO" id="GO:0005506">
    <property type="term" value="F:iron ion binding"/>
    <property type="evidence" value="ECO:0007669"/>
    <property type="project" value="InterPro"/>
</dbReference>
<dbReference type="SUPFAM" id="SSF46626">
    <property type="entry name" value="Cytochrome c"/>
    <property type="match status" value="1"/>
</dbReference>
<keyword evidence="7" id="KW-1133">Transmembrane helix</keyword>
<dbReference type="GO" id="GO:0020037">
    <property type="term" value="F:heme binding"/>
    <property type="evidence" value="ECO:0007669"/>
    <property type="project" value="InterPro"/>
</dbReference>
<dbReference type="AlphaFoldDB" id="A0A2K2HC75"/>
<evidence type="ECO:0000313" key="9">
    <source>
        <dbReference type="EMBL" id="PNU20853.1"/>
    </source>
</evidence>
<dbReference type="PANTHER" id="PTHR33751:SF1">
    <property type="entry name" value="CBB3-TYPE CYTOCHROME C OXIDASE SUBUNIT FIXP"/>
    <property type="match status" value="1"/>
</dbReference>
<evidence type="ECO:0000256" key="4">
    <source>
        <dbReference type="ARBA" id="ARBA00022982"/>
    </source>
</evidence>
<evidence type="ECO:0000256" key="5">
    <source>
        <dbReference type="ARBA" id="ARBA00023004"/>
    </source>
</evidence>
<dbReference type="GO" id="GO:0009055">
    <property type="term" value="F:electron transfer activity"/>
    <property type="evidence" value="ECO:0007669"/>
    <property type="project" value="InterPro"/>
</dbReference>
<dbReference type="Pfam" id="PF13442">
    <property type="entry name" value="Cytochrome_CBB3"/>
    <property type="match status" value="1"/>
</dbReference>
<dbReference type="InterPro" id="IPR008168">
    <property type="entry name" value="Cyt_C_IC"/>
</dbReference>
<dbReference type="PROSITE" id="PS51007">
    <property type="entry name" value="CYTC"/>
    <property type="match status" value="1"/>
</dbReference>
<dbReference type="PRINTS" id="PR00605">
    <property type="entry name" value="CYTCHROMECIC"/>
</dbReference>
<evidence type="ECO:0000256" key="3">
    <source>
        <dbReference type="ARBA" id="ARBA00022723"/>
    </source>
</evidence>
<gene>
    <name evidence="9" type="ORF">C2E25_05570</name>
</gene>